<name>A0A2N5SZC1_9BASI</name>
<accession>A0A2N5SZC1</accession>
<dbReference type="EMBL" id="PGCI01000730">
    <property type="protein sequence ID" value="PLW18575.1"/>
    <property type="molecule type" value="Genomic_DNA"/>
</dbReference>
<reference evidence="1 2" key="1">
    <citation type="submission" date="2017-11" db="EMBL/GenBank/DDBJ databases">
        <title>De novo assembly and phasing of dikaryotic genomes from two isolates of Puccinia coronata f. sp. avenae, the causal agent of oat crown rust.</title>
        <authorList>
            <person name="Miller M.E."/>
            <person name="Zhang Y."/>
            <person name="Omidvar V."/>
            <person name="Sperschneider J."/>
            <person name="Schwessinger B."/>
            <person name="Raley C."/>
            <person name="Palmer J.M."/>
            <person name="Garnica D."/>
            <person name="Upadhyaya N."/>
            <person name="Rathjen J."/>
            <person name="Taylor J.M."/>
            <person name="Park R.F."/>
            <person name="Dodds P.N."/>
            <person name="Hirsch C.D."/>
            <person name="Kianian S.F."/>
            <person name="Figueroa M."/>
        </authorList>
    </citation>
    <scope>NUCLEOTIDE SEQUENCE [LARGE SCALE GENOMIC DNA]</scope>
    <source>
        <strain evidence="1">12SD80</strain>
    </source>
</reference>
<comment type="caution">
    <text evidence="1">The sequence shown here is derived from an EMBL/GenBank/DDBJ whole genome shotgun (WGS) entry which is preliminary data.</text>
</comment>
<dbReference type="Proteomes" id="UP000235392">
    <property type="component" value="Unassembled WGS sequence"/>
</dbReference>
<evidence type="ECO:0000313" key="2">
    <source>
        <dbReference type="Proteomes" id="UP000235392"/>
    </source>
</evidence>
<evidence type="ECO:0000313" key="1">
    <source>
        <dbReference type="EMBL" id="PLW18575.1"/>
    </source>
</evidence>
<proteinExistence type="predicted"/>
<organism evidence="1 2">
    <name type="scientific">Puccinia coronata f. sp. avenae</name>
    <dbReference type="NCBI Taxonomy" id="200324"/>
    <lineage>
        <taxon>Eukaryota</taxon>
        <taxon>Fungi</taxon>
        <taxon>Dikarya</taxon>
        <taxon>Basidiomycota</taxon>
        <taxon>Pucciniomycotina</taxon>
        <taxon>Pucciniomycetes</taxon>
        <taxon>Pucciniales</taxon>
        <taxon>Pucciniaceae</taxon>
        <taxon>Puccinia</taxon>
    </lineage>
</organism>
<dbReference type="AlphaFoldDB" id="A0A2N5SZC1"/>
<sequence>MGQLSDDRRATRIDLVYRFEASVRSIHFYIFCLLDREIRAVRTARAAQFAKLWTTINKEIKSMIMGWMEGRECLGTIELLGTDRRTQIPPTDGRASSFQLEQRPFAIPILSQSFAINILLASLRIYFCIIHHSLHFLDTVLSAVQALITLWEYTMNLFPESHNQRVLDGLTDMLGWFFQESPGPTQLLATIPQEEPNYLAGYIKSRSPVSLEKICASIINQSKKLFTQSGSSDQSQLAGNPCSQTMILLLLKILRWLADENGHMTMPTTNESITWLVVQHGKSIIEDLLSNSKAALNIASPNLQMMSLALLSCPMDIHYGQARYAYAPQETYAKKRSEILHGIRTILALASTQF</sequence>
<protein>
    <submittedName>
        <fullName evidence="1">Uncharacterized protein</fullName>
    </submittedName>
</protein>
<gene>
    <name evidence="1" type="ORF">PCASD_12775</name>
</gene>